<evidence type="ECO:0000256" key="6">
    <source>
        <dbReference type="ARBA" id="ARBA00022801"/>
    </source>
</evidence>
<dbReference type="EMBL" id="MJEQ01000648">
    <property type="protein sequence ID" value="OIT34840.1"/>
    <property type="molecule type" value="Genomic_DNA"/>
</dbReference>
<dbReference type="EC" id="3.1.1.11" evidence="3"/>
<reference evidence="11" key="1">
    <citation type="submission" date="2016-11" db="EMBL/GenBank/DDBJ databases">
        <title>The genome of Nicotiana attenuata.</title>
        <authorList>
            <person name="Xu S."/>
            <person name="Brockmoeller T."/>
            <person name="Gaquerel E."/>
            <person name="Navarro A."/>
            <person name="Kuhl H."/>
            <person name="Gase K."/>
            <person name="Ling Z."/>
            <person name="Zhou W."/>
            <person name="Kreitzer C."/>
            <person name="Stanke M."/>
            <person name="Tang H."/>
            <person name="Lyons E."/>
            <person name="Pandey P."/>
            <person name="Pandey S.P."/>
            <person name="Timmermann B."/>
            <person name="Baldwin I.T."/>
        </authorList>
    </citation>
    <scope>NUCLEOTIDE SEQUENCE [LARGE SCALE GENOMIC DNA]</scope>
    <source>
        <strain evidence="11">UT</strain>
    </source>
</reference>
<evidence type="ECO:0000256" key="7">
    <source>
        <dbReference type="ARBA" id="ARBA00023085"/>
    </source>
</evidence>
<comment type="caution">
    <text evidence="11">The sequence shown here is derived from an EMBL/GenBank/DDBJ whole genome shotgun (WGS) entry which is preliminary data.</text>
</comment>
<evidence type="ECO:0000313" key="11">
    <source>
        <dbReference type="EMBL" id="OIT34840.1"/>
    </source>
</evidence>
<evidence type="ECO:0000256" key="5">
    <source>
        <dbReference type="ARBA" id="ARBA00022525"/>
    </source>
</evidence>
<organism evidence="11 12">
    <name type="scientific">Nicotiana attenuata</name>
    <name type="common">Coyote tobacco</name>
    <dbReference type="NCBI Taxonomy" id="49451"/>
    <lineage>
        <taxon>Eukaryota</taxon>
        <taxon>Viridiplantae</taxon>
        <taxon>Streptophyta</taxon>
        <taxon>Embryophyta</taxon>
        <taxon>Tracheophyta</taxon>
        <taxon>Spermatophyta</taxon>
        <taxon>Magnoliopsida</taxon>
        <taxon>eudicotyledons</taxon>
        <taxon>Gunneridae</taxon>
        <taxon>Pentapetalae</taxon>
        <taxon>asterids</taxon>
        <taxon>lamiids</taxon>
        <taxon>Solanales</taxon>
        <taxon>Solanaceae</taxon>
        <taxon>Nicotianoideae</taxon>
        <taxon>Nicotianeae</taxon>
        <taxon>Nicotiana</taxon>
    </lineage>
</organism>
<keyword evidence="7" id="KW-0063">Aspartyl esterase</keyword>
<dbReference type="FunFam" id="2.160.20.10:FF:000029">
    <property type="entry name" value="Pectinesterase 4"/>
    <property type="match status" value="1"/>
</dbReference>
<evidence type="ECO:0000256" key="2">
    <source>
        <dbReference type="ARBA" id="ARBA00005184"/>
    </source>
</evidence>
<dbReference type="PANTHER" id="PTHR31707">
    <property type="entry name" value="PECTINESTERASE"/>
    <property type="match status" value="1"/>
</dbReference>
<dbReference type="Gene3D" id="2.160.20.10">
    <property type="entry name" value="Single-stranded right-handed beta-helix, Pectin lyase-like"/>
    <property type="match status" value="1"/>
</dbReference>
<keyword evidence="12" id="KW-1185">Reference proteome</keyword>
<keyword evidence="5" id="KW-0964">Secreted</keyword>
<keyword evidence="8" id="KW-0961">Cell wall biogenesis/degradation</keyword>
<dbReference type="UniPathway" id="UPA00545">
    <property type="reaction ID" value="UER00823"/>
</dbReference>
<evidence type="ECO:0000256" key="8">
    <source>
        <dbReference type="ARBA" id="ARBA00023316"/>
    </source>
</evidence>
<gene>
    <name evidence="11" type="primary">PME_4</name>
    <name evidence="11" type="ORF">A4A49_04813</name>
</gene>
<sequence length="390" mass="43642">MSKNFQDLKSESSSKLTAHLLAANFSLAFRIFRTFFTISALPLGKLEQPSLSLLLHRRGFDDAVLVRFGSIACSKLRQTLSEAMTWLIVITVWLTVLTGTGDSQQPRAIVAQDGSGDCTTITAAIFAFPNHSVEPYYIKVKNGTYHEYVQIEKWKTNIVLIGEGTENTVITGNKSFGGDGIRTLYTATVSVKGQGFTAQDITFTNEAGPWKYQAAALVAEAEYISFYRCRFEGYQDTLYTRFGKQFYRDCQVLGTIDFICGDATAVFQNSIIEVRAPILGQFNTITAQKREEEGEATGIVLQNCTIKATPELEKMGKIVTTYLGRPWGNYSRTVVMQSDIELLINPNGWIEFTNETLIRPYYMEYMNRGEGANTIYTCMSKNLFVFGVCI</sequence>
<dbReference type="Pfam" id="PF01095">
    <property type="entry name" value="Pectinesterase"/>
    <property type="match status" value="1"/>
</dbReference>
<name>A0A314KZU9_NICAT</name>
<protein>
    <recommendedName>
        <fullName evidence="3">pectinesterase</fullName>
        <ecNumber evidence="3">3.1.1.11</ecNumber>
    </recommendedName>
</protein>
<keyword evidence="4" id="KW-0134">Cell wall</keyword>
<evidence type="ECO:0000256" key="3">
    <source>
        <dbReference type="ARBA" id="ARBA00013229"/>
    </source>
</evidence>
<evidence type="ECO:0000256" key="4">
    <source>
        <dbReference type="ARBA" id="ARBA00022512"/>
    </source>
</evidence>
<evidence type="ECO:0000256" key="9">
    <source>
        <dbReference type="ARBA" id="ARBA00047928"/>
    </source>
</evidence>
<comment type="pathway">
    <text evidence="2">Glycan metabolism; pectin degradation; 2-dehydro-3-deoxy-D-gluconate from pectin: step 1/5.</text>
</comment>
<evidence type="ECO:0000256" key="1">
    <source>
        <dbReference type="ARBA" id="ARBA00004191"/>
    </source>
</evidence>
<comment type="catalytic activity">
    <reaction evidence="9">
        <text>[(1-&gt;4)-alpha-D-galacturonosyl methyl ester](n) + n H2O = [(1-&gt;4)-alpha-D-galacturonosyl](n) + n methanol + n H(+)</text>
        <dbReference type="Rhea" id="RHEA:22380"/>
        <dbReference type="Rhea" id="RHEA-COMP:14570"/>
        <dbReference type="Rhea" id="RHEA-COMP:14573"/>
        <dbReference type="ChEBI" id="CHEBI:15377"/>
        <dbReference type="ChEBI" id="CHEBI:15378"/>
        <dbReference type="ChEBI" id="CHEBI:17790"/>
        <dbReference type="ChEBI" id="CHEBI:140522"/>
        <dbReference type="ChEBI" id="CHEBI:140523"/>
        <dbReference type="EC" id="3.1.1.11"/>
    </reaction>
</comment>
<dbReference type="InterPro" id="IPR011050">
    <property type="entry name" value="Pectin_lyase_fold/virulence"/>
</dbReference>
<dbReference type="Proteomes" id="UP000187609">
    <property type="component" value="Unassembled WGS sequence"/>
</dbReference>
<dbReference type="STRING" id="49451.A0A314KZU9"/>
<keyword evidence="6" id="KW-0378">Hydrolase</keyword>
<evidence type="ECO:0000313" key="12">
    <source>
        <dbReference type="Proteomes" id="UP000187609"/>
    </source>
</evidence>
<dbReference type="GO" id="GO:0042545">
    <property type="term" value="P:cell wall modification"/>
    <property type="evidence" value="ECO:0007669"/>
    <property type="project" value="InterPro"/>
</dbReference>
<dbReference type="GO" id="GO:0045490">
    <property type="term" value="P:pectin catabolic process"/>
    <property type="evidence" value="ECO:0007669"/>
    <property type="project" value="UniProtKB-UniPathway"/>
</dbReference>
<proteinExistence type="predicted"/>
<feature type="domain" description="Pectinesterase catalytic" evidence="10">
    <location>
        <begin position="108"/>
        <end position="374"/>
    </location>
</feature>
<dbReference type="InterPro" id="IPR000070">
    <property type="entry name" value="Pectinesterase_cat"/>
</dbReference>
<dbReference type="GO" id="GO:0030599">
    <property type="term" value="F:pectinesterase activity"/>
    <property type="evidence" value="ECO:0007669"/>
    <property type="project" value="UniProtKB-EC"/>
</dbReference>
<dbReference type="InterPro" id="IPR012334">
    <property type="entry name" value="Pectin_lyas_fold"/>
</dbReference>
<accession>A0A314KZU9</accession>
<evidence type="ECO:0000259" key="10">
    <source>
        <dbReference type="Pfam" id="PF01095"/>
    </source>
</evidence>
<dbReference type="AlphaFoldDB" id="A0A314KZU9"/>
<dbReference type="Gramene" id="OIT34840">
    <property type="protein sequence ID" value="OIT34840"/>
    <property type="gene ID" value="A4A49_04813"/>
</dbReference>
<dbReference type="SUPFAM" id="SSF51126">
    <property type="entry name" value="Pectin lyase-like"/>
    <property type="match status" value="1"/>
</dbReference>
<comment type="subcellular location">
    <subcellularLocation>
        <location evidence="1">Secreted</location>
        <location evidence="1">Cell wall</location>
    </subcellularLocation>
</comment>
<dbReference type="SMR" id="A0A314KZU9"/>